<feature type="region of interest" description="Disordered" evidence="7">
    <location>
        <begin position="1"/>
        <end position="42"/>
    </location>
</feature>
<dbReference type="GO" id="GO:0003677">
    <property type="term" value="F:DNA binding"/>
    <property type="evidence" value="ECO:0007669"/>
    <property type="project" value="UniProtKB-KW"/>
</dbReference>
<comment type="subcellular location">
    <subcellularLocation>
        <location evidence="1">Nucleus</location>
    </subcellularLocation>
</comment>
<dbReference type="SUPFAM" id="SSF57667">
    <property type="entry name" value="beta-beta-alpha zinc fingers"/>
    <property type="match status" value="1"/>
</dbReference>
<dbReference type="PROSITE" id="PS00028">
    <property type="entry name" value="ZINC_FINGER_C2H2_1"/>
    <property type="match status" value="2"/>
</dbReference>
<feature type="region of interest" description="Disordered" evidence="7">
    <location>
        <begin position="92"/>
        <end position="116"/>
    </location>
</feature>
<sequence>SSSSSSGLAPARARGRPPSSALPPPPPPPAPSDDPGRQENRQIVLFLRQLFAKNGIEIPTAPPPAVNEEPAAVPTAGADANLSAVGSALGTPWREQGAPEVPSKDREVLNPNGGAVDVVGLGEKEDPFGPELKRRTQGLVKEEEFLRFLSGLEGHWGSPRRRRRIVDASIFGDVLPKGWKLLLGLKRKDGNIWLHCRRYISPSGKQFISCKEVSLYLLSFIGSQEPRQEAAAQSSTDKLGNELAVGHSHQVNITSRSPSCSTATPISTISTDSGKQVILYSVHNPAKDQLQDVLKCQECNLTFADKGTHVQHLLTFHRSSGKRRKLGQSLVDGVIMRDGKYECQFCHKTFTERRRYNGHVGIHVKYHNWNLKPATDEITIGKNITSSSHEATSAFGKLGNSVDSGQQTKLIEENMSTKSIHVINDGHPQGNQHLADSVSDHTLECYDNNTEKIMVHGICTTGAIDEIKNSFPLGSGYDNDKERNVMKEMQPLLNDEMNEVSPLKNMLVESRKTEHNMNCSDDERSSVQDVCNVQCIGEINDNSPPSNKQNNVDKIDCFLESNNETSESRFVGSTANDCSMTDQKPRGADESGTVTNGDMHTLFDYTCSSFSDVGKFPSEGSPKNEFSNIAIDEMERSSKRKMTSERHSIGLLGLQTSTEIAMSPESVVDGTENSENEIHFDNNKNVLTGVEQCHTRNAVAICTTGELTEVVKSGNELENNLECVYTSSDGALTMKNIVHGDIQLSGTTEKGFIENSMLVSSGKKYCDMDNAIGDMLPDSEEEIMLNIMDHSGNEMNDDLMSDDTILNADALRNDSGLADEQNMQSLPLNMKAFWEQTSGQHPILDIISEQGNGQDSRQQSEEQLVYTSALENGPGSCIQLEWVLAPQNFGPRRRMSTVCVWCSAEFEQDDVDFELHPDSVGFMCPTCKVKTSGQFNGE</sequence>
<feature type="compositionally biased region" description="Polar residues" evidence="7">
    <location>
        <begin position="571"/>
        <end position="582"/>
    </location>
</feature>
<keyword evidence="4" id="KW-0804">Transcription</keyword>
<feature type="compositionally biased region" description="Pro residues" evidence="7">
    <location>
        <begin position="20"/>
        <end position="32"/>
    </location>
</feature>
<keyword evidence="3" id="KW-0238">DNA-binding</keyword>
<keyword evidence="6" id="KW-0479">Metal-binding</keyword>
<feature type="region of interest" description="Disordered" evidence="7">
    <location>
        <begin position="568"/>
        <end position="595"/>
    </location>
</feature>
<protein>
    <submittedName>
        <fullName evidence="10">Methyl-CpG-binding domain-containing protein 8</fullName>
    </submittedName>
</protein>
<dbReference type="EMBL" id="GDJX01007338">
    <property type="protein sequence ID" value="JAT60598.1"/>
    <property type="molecule type" value="Transcribed_RNA"/>
</dbReference>
<dbReference type="SUPFAM" id="SSF54171">
    <property type="entry name" value="DNA-binding domain"/>
    <property type="match status" value="1"/>
</dbReference>
<dbReference type="Gene3D" id="3.30.160.60">
    <property type="entry name" value="Classic Zinc Finger"/>
    <property type="match status" value="1"/>
</dbReference>
<dbReference type="InterPro" id="IPR016177">
    <property type="entry name" value="DNA-bd_dom_sf"/>
</dbReference>
<gene>
    <name evidence="10" type="primary">MBD8_0</name>
    <name evidence="10" type="ORF">g.43240</name>
</gene>
<keyword evidence="6" id="KW-0862">Zinc</keyword>
<evidence type="ECO:0000256" key="3">
    <source>
        <dbReference type="ARBA" id="ARBA00023125"/>
    </source>
</evidence>
<feature type="domain" description="MBD" evidence="9">
    <location>
        <begin position="165"/>
        <end position="239"/>
    </location>
</feature>
<keyword evidence="5" id="KW-0539">Nucleus</keyword>
<dbReference type="GO" id="GO:0005634">
    <property type="term" value="C:nucleus"/>
    <property type="evidence" value="ECO:0007669"/>
    <property type="project" value="UniProtKB-SubCell"/>
</dbReference>
<dbReference type="AlphaFoldDB" id="A0A1D1Z125"/>
<feature type="compositionally biased region" description="Low complexity" evidence="7">
    <location>
        <begin position="1"/>
        <end position="19"/>
    </location>
</feature>
<feature type="domain" description="C2H2-type" evidence="8">
    <location>
        <begin position="341"/>
        <end position="368"/>
    </location>
</feature>
<evidence type="ECO:0000256" key="5">
    <source>
        <dbReference type="ARBA" id="ARBA00023242"/>
    </source>
</evidence>
<evidence type="ECO:0000256" key="6">
    <source>
        <dbReference type="PROSITE-ProRule" id="PRU00042"/>
    </source>
</evidence>
<keyword evidence="6" id="KW-0863">Zinc-finger</keyword>
<keyword evidence="2" id="KW-0805">Transcription regulation</keyword>
<evidence type="ECO:0000256" key="4">
    <source>
        <dbReference type="ARBA" id="ARBA00023163"/>
    </source>
</evidence>
<proteinExistence type="predicted"/>
<dbReference type="InterPro" id="IPR001739">
    <property type="entry name" value="Methyl_CpG_DNA-bd"/>
</dbReference>
<dbReference type="InterPro" id="IPR013087">
    <property type="entry name" value="Znf_C2H2_type"/>
</dbReference>
<dbReference type="SMART" id="SM00355">
    <property type="entry name" value="ZnF_C2H2"/>
    <property type="match status" value="2"/>
</dbReference>
<dbReference type="InterPro" id="IPR036236">
    <property type="entry name" value="Znf_C2H2_sf"/>
</dbReference>
<dbReference type="PROSITE" id="PS50982">
    <property type="entry name" value="MBD"/>
    <property type="match status" value="1"/>
</dbReference>
<evidence type="ECO:0000256" key="1">
    <source>
        <dbReference type="ARBA" id="ARBA00004123"/>
    </source>
</evidence>
<feature type="non-terminal residue" evidence="10">
    <location>
        <position position="1"/>
    </location>
</feature>
<evidence type="ECO:0000259" key="9">
    <source>
        <dbReference type="PROSITE" id="PS50982"/>
    </source>
</evidence>
<dbReference type="InterPro" id="IPR037472">
    <property type="entry name" value="MBD8"/>
</dbReference>
<dbReference type="PANTHER" id="PTHR37701:SF17">
    <property type="entry name" value="METHYL BINDING DOMAIN117"/>
    <property type="match status" value="1"/>
</dbReference>
<dbReference type="GO" id="GO:0008270">
    <property type="term" value="F:zinc ion binding"/>
    <property type="evidence" value="ECO:0007669"/>
    <property type="project" value="UniProtKB-KW"/>
</dbReference>
<reference evidence="10" key="1">
    <citation type="submission" date="2015-07" db="EMBL/GenBank/DDBJ databases">
        <title>Transcriptome Assembly of Anthurium amnicola.</title>
        <authorList>
            <person name="Suzuki J."/>
        </authorList>
    </citation>
    <scope>NUCLEOTIDE SEQUENCE</scope>
</reference>
<dbReference type="PROSITE" id="PS50157">
    <property type="entry name" value="ZINC_FINGER_C2H2_2"/>
    <property type="match status" value="1"/>
</dbReference>
<evidence type="ECO:0000256" key="7">
    <source>
        <dbReference type="SAM" id="MobiDB-lite"/>
    </source>
</evidence>
<name>A0A1D1Z125_9ARAE</name>
<evidence type="ECO:0000256" key="2">
    <source>
        <dbReference type="ARBA" id="ARBA00023015"/>
    </source>
</evidence>
<accession>A0A1D1Z125</accession>
<evidence type="ECO:0000313" key="10">
    <source>
        <dbReference type="EMBL" id="JAT60598.1"/>
    </source>
</evidence>
<evidence type="ECO:0000259" key="8">
    <source>
        <dbReference type="PROSITE" id="PS50157"/>
    </source>
</evidence>
<organism evidence="10">
    <name type="scientific">Anthurium amnicola</name>
    <dbReference type="NCBI Taxonomy" id="1678845"/>
    <lineage>
        <taxon>Eukaryota</taxon>
        <taxon>Viridiplantae</taxon>
        <taxon>Streptophyta</taxon>
        <taxon>Embryophyta</taxon>
        <taxon>Tracheophyta</taxon>
        <taxon>Spermatophyta</taxon>
        <taxon>Magnoliopsida</taxon>
        <taxon>Liliopsida</taxon>
        <taxon>Araceae</taxon>
        <taxon>Pothoideae</taxon>
        <taxon>Potheae</taxon>
        <taxon>Anthurium</taxon>
    </lineage>
</organism>
<dbReference type="PANTHER" id="PTHR37701">
    <property type="entry name" value="METHYL-CPG-BINDING DOMAIN-CONTAINING PROTEIN 8"/>
    <property type="match status" value="1"/>
</dbReference>